<gene>
    <name evidence="2" type="ORF">DES53_115165</name>
</gene>
<sequence length="130" mass="14425">MRILLIAVLQDWHEHGKAMLASGVATVAMLGDIASDAKSWEDVSLKVLLLIAVVFLVRLLLRQQAEHKAESAAREQRMLETLNRTAEGMEALTALIQEQTDYFKSVVKSVVSERLQTPRAEPPTSVTKQS</sequence>
<feature type="coiled-coil region" evidence="1">
    <location>
        <begin position="62"/>
        <end position="92"/>
    </location>
</feature>
<organism evidence="2 3">
    <name type="scientific">Roseimicrobium gellanilyticum</name>
    <dbReference type="NCBI Taxonomy" id="748857"/>
    <lineage>
        <taxon>Bacteria</taxon>
        <taxon>Pseudomonadati</taxon>
        <taxon>Verrucomicrobiota</taxon>
        <taxon>Verrucomicrobiia</taxon>
        <taxon>Verrucomicrobiales</taxon>
        <taxon>Verrucomicrobiaceae</taxon>
        <taxon>Roseimicrobium</taxon>
    </lineage>
</organism>
<protein>
    <recommendedName>
        <fullName evidence="4">Low affinity Fe/Cu permease</fullName>
    </recommendedName>
</protein>
<evidence type="ECO:0008006" key="4">
    <source>
        <dbReference type="Google" id="ProtNLM"/>
    </source>
</evidence>
<reference evidence="2 3" key="1">
    <citation type="submission" date="2018-06" db="EMBL/GenBank/DDBJ databases">
        <title>Genomic Encyclopedia of Type Strains, Phase IV (KMG-IV): sequencing the most valuable type-strain genomes for metagenomic binning, comparative biology and taxonomic classification.</title>
        <authorList>
            <person name="Goeker M."/>
        </authorList>
    </citation>
    <scope>NUCLEOTIDE SEQUENCE [LARGE SCALE GENOMIC DNA]</scope>
    <source>
        <strain evidence="2 3">DSM 25532</strain>
    </source>
</reference>
<comment type="caution">
    <text evidence="2">The sequence shown here is derived from an EMBL/GenBank/DDBJ whole genome shotgun (WGS) entry which is preliminary data.</text>
</comment>
<keyword evidence="3" id="KW-1185">Reference proteome</keyword>
<accession>A0A366H4T4</accession>
<dbReference type="RefSeq" id="WP_147263694.1">
    <property type="nucleotide sequence ID" value="NZ_QNRR01000015.1"/>
</dbReference>
<proteinExistence type="predicted"/>
<dbReference type="Proteomes" id="UP000253426">
    <property type="component" value="Unassembled WGS sequence"/>
</dbReference>
<evidence type="ECO:0000313" key="2">
    <source>
        <dbReference type="EMBL" id="RBP37024.1"/>
    </source>
</evidence>
<evidence type="ECO:0000313" key="3">
    <source>
        <dbReference type="Proteomes" id="UP000253426"/>
    </source>
</evidence>
<keyword evidence="1" id="KW-0175">Coiled coil</keyword>
<name>A0A366H4T4_9BACT</name>
<dbReference type="EMBL" id="QNRR01000015">
    <property type="protein sequence ID" value="RBP37024.1"/>
    <property type="molecule type" value="Genomic_DNA"/>
</dbReference>
<dbReference type="AlphaFoldDB" id="A0A366H4T4"/>
<evidence type="ECO:0000256" key="1">
    <source>
        <dbReference type="SAM" id="Coils"/>
    </source>
</evidence>